<keyword evidence="2" id="KW-0604">Photosystem II</keyword>
<gene>
    <name evidence="5" type="ORF">BXT86_02985</name>
</gene>
<dbReference type="Proteomes" id="UP000191663">
    <property type="component" value="Unassembled WGS sequence"/>
</dbReference>
<accession>A0A1V4QFG1</accession>
<dbReference type="EMBL" id="MUKB01000041">
    <property type="protein sequence ID" value="OPX18099.1"/>
    <property type="molecule type" value="Genomic_DNA"/>
</dbReference>
<evidence type="ECO:0000256" key="1">
    <source>
        <dbReference type="ARBA" id="ARBA00022531"/>
    </source>
</evidence>
<evidence type="ECO:0000313" key="6">
    <source>
        <dbReference type="Proteomes" id="UP000191663"/>
    </source>
</evidence>
<dbReference type="InterPro" id="IPR028203">
    <property type="entry name" value="PSII_CF48-like_dom"/>
</dbReference>
<evidence type="ECO:0008006" key="7">
    <source>
        <dbReference type="Google" id="ProtNLM"/>
    </source>
</evidence>
<dbReference type="AlphaFoldDB" id="A0A1V4QFG1"/>
<dbReference type="InterPro" id="IPR026444">
    <property type="entry name" value="Secre_tail"/>
</dbReference>
<evidence type="ECO:0000256" key="2">
    <source>
        <dbReference type="ARBA" id="ARBA00023276"/>
    </source>
</evidence>
<sequence length="282" mass="30985">DTTYPLRNIFFLDTSTGWVCGGTTDTITYIAEKGIIAKTTDGGNTWVNQIEDYPLEIEAIHFTDQNNGWAVAYKDTASSGVFLHTTDGGTNWVESYGPPGVNGNYGLYDVKFFDTQEGWAVGGGDISGWQNNNFAIFLHTTDGGQTWTSQEIYPGSLPGAAPFAFDINDSIFGIAGGSHLSIYRFPVGGPGVAENHKKKLFYLSISPNPFRYRTTIKYTGPYSNTASILIFDSAGRIIKSFNKNINIWDGTDNNGAELASGVYFVRLNIKNYQEIKKVSLIR</sequence>
<organism evidence="5 6">
    <name type="scientific">candidate division WOR-3 bacterium 4484_100</name>
    <dbReference type="NCBI Taxonomy" id="1936077"/>
    <lineage>
        <taxon>Bacteria</taxon>
        <taxon>Bacteria division WOR-3</taxon>
    </lineage>
</organism>
<dbReference type="Gene3D" id="2.60.40.4070">
    <property type="match status" value="1"/>
</dbReference>
<feature type="non-terminal residue" evidence="5">
    <location>
        <position position="1"/>
    </location>
</feature>
<dbReference type="SUPFAM" id="SSF110296">
    <property type="entry name" value="Oligoxyloglucan reducing end-specific cellobiohydrolase"/>
    <property type="match status" value="1"/>
</dbReference>
<evidence type="ECO:0000313" key="5">
    <source>
        <dbReference type="EMBL" id="OPX18099.1"/>
    </source>
</evidence>
<dbReference type="PANTHER" id="PTHR47199:SF2">
    <property type="entry name" value="PHOTOSYSTEM II STABILITY_ASSEMBLY FACTOR HCF136, CHLOROPLASTIC"/>
    <property type="match status" value="1"/>
</dbReference>
<proteinExistence type="predicted"/>
<dbReference type="Gene3D" id="2.130.10.10">
    <property type="entry name" value="YVTN repeat-like/Quinoprotein amine dehydrogenase"/>
    <property type="match status" value="1"/>
</dbReference>
<dbReference type="GO" id="GO:0009523">
    <property type="term" value="C:photosystem II"/>
    <property type="evidence" value="ECO:0007669"/>
    <property type="project" value="UniProtKB-KW"/>
</dbReference>
<feature type="domain" description="Photosynthesis system II assembly factor Ycf48/Hcf136-like" evidence="3">
    <location>
        <begin position="59"/>
        <end position="160"/>
    </location>
</feature>
<dbReference type="InterPro" id="IPR015943">
    <property type="entry name" value="WD40/YVTN_repeat-like_dom_sf"/>
</dbReference>
<protein>
    <recommendedName>
        <fullName evidence="7">Secretion system C-terminal sorting domain-containing protein</fullName>
    </recommendedName>
</protein>
<dbReference type="NCBIfam" id="TIGR04183">
    <property type="entry name" value="Por_Secre_tail"/>
    <property type="match status" value="1"/>
</dbReference>
<dbReference type="Pfam" id="PF14870">
    <property type="entry name" value="PSII_BNR"/>
    <property type="match status" value="1"/>
</dbReference>
<evidence type="ECO:0000259" key="3">
    <source>
        <dbReference type="Pfam" id="PF14870"/>
    </source>
</evidence>
<evidence type="ECO:0000259" key="4">
    <source>
        <dbReference type="Pfam" id="PF18962"/>
    </source>
</evidence>
<dbReference type="PANTHER" id="PTHR47199">
    <property type="entry name" value="PHOTOSYSTEM II STABILITY/ASSEMBLY FACTOR HCF136, CHLOROPLASTIC"/>
    <property type="match status" value="1"/>
</dbReference>
<comment type="caution">
    <text evidence="5">The sequence shown here is derived from an EMBL/GenBank/DDBJ whole genome shotgun (WGS) entry which is preliminary data.</text>
</comment>
<dbReference type="GO" id="GO:0015979">
    <property type="term" value="P:photosynthesis"/>
    <property type="evidence" value="ECO:0007669"/>
    <property type="project" value="UniProtKB-KW"/>
</dbReference>
<keyword evidence="1" id="KW-0602">Photosynthesis</keyword>
<reference evidence="6" key="1">
    <citation type="submission" date="2017-01" db="EMBL/GenBank/DDBJ databases">
        <title>Novel pathways for hydrocarbon cycling and metabolic interdependencies in hydrothermal sediment communities.</title>
        <authorList>
            <person name="Dombrowski N."/>
            <person name="Seitz K."/>
            <person name="Teske A."/>
            <person name="Baker B."/>
        </authorList>
    </citation>
    <scope>NUCLEOTIDE SEQUENCE [LARGE SCALE GENOMIC DNA]</scope>
</reference>
<name>A0A1V4QFG1_UNCW3</name>
<feature type="domain" description="Secretion system C-terminal sorting" evidence="4">
    <location>
        <begin position="205"/>
        <end position="278"/>
    </location>
</feature>
<dbReference type="Pfam" id="PF18962">
    <property type="entry name" value="Por_Secre_tail"/>
    <property type="match status" value="1"/>
</dbReference>